<dbReference type="InterPro" id="IPR036390">
    <property type="entry name" value="WH_DNA-bd_sf"/>
</dbReference>
<protein>
    <recommendedName>
        <fullName evidence="2">Transcription regulator PadR N-terminal domain-containing protein</fullName>
    </recommendedName>
</protein>
<dbReference type="EMBL" id="CP017146">
    <property type="protein sequence ID" value="QHO71113.1"/>
    <property type="molecule type" value="Genomic_DNA"/>
</dbReference>
<evidence type="ECO:0000256" key="1">
    <source>
        <dbReference type="SAM" id="MobiDB-lite"/>
    </source>
</evidence>
<organism evidence="3 4">
    <name type="scientific">Marisediminicola antarctica</name>
    <dbReference type="NCBI Taxonomy" id="674079"/>
    <lineage>
        <taxon>Bacteria</taxon>
        <taxon>Bacillati</taxon>
        <taxon>Actinomycetota</taxon>
        <taxon>Actinomycetes</taxon>
        <taxon>Micrococcales</taxon>
        <taxon>Microbacteriaceae</taxon>
        <taxon>Marisediminicola</taxon>
    </lineage>
</organism>
<dbReference type="PANTHER" id="PTHR43252">
    <property type="entry name" value="TRANSCRIPTIONAL REGULATOR YQJI"/>
    <property type="match status" value="1"/>
</dbReference>
<sequence>MSVRDGLLTILSLGPAYGLQLHAELTSRAPHRGPVNVGQIYATLDRLGKQGLIRSSGVTNDGLPLYRLTEQGRRAVDTSRESAAVHTLPEWTEMLDQVIIESTIQPATALALARDYRAWWTEDSARVRLALDGGEHRSDVRLALLARQAQAVAAVAWLGSVSDALIQDDPSRPYSADKPRRGRRPRAAVVAASPDA</sequence>
<dbReference type="OrthoDB" id="3186544at2"/>
<feature type="domain" description="Transcription regulator PadR N-terminal" evidence="2">
    <location>
        <begin position="7"/>
        <end position="76"/>
    </location>
</feature>
<dbReference type="AlphaFoldDB" id="A0A7L5AKI4"/>
<gene>
    <name evidence="3" type="ORF">BHD05_09770</name>
</gene>
<dbReference type="Pfam" id="PF03551">
    <property type="entry name" value="PadR"/>
    <property type="match status" value="1"/>
</dbReference>
<evidence type="ECO:0000313" key="4">
    <source>
        <dbReference type="Proteomes" id="UP000464507"/>
    </source>
</evidence>
<keyword evidence="4" id="KW-1185">Reference proteome</keyword>
<feature type="compositionally biased region" description="Low complexity" evidence="1">
    <location>
        <begin position="187"/>
        <end position="196"/>
    </location>
</feature>
<dbReference type="SUPFAM" id="SSF46785">
    <property type="entry name" value="Winged helix' DNA-binding domain"/>
    <property type="match status" value="1"/>
</dbReference>
<evidence type="ECO:0000259" key="2">
    <source>
        <dbReference type="Pfam" id="PF03551"/>
    </source>
</evidence>
<feature type="region of interest" description="Disordered" evidence="1">
    <location>
        <begin position="168"/>
        <end position="196"/>
    </location>
</feature>
<dbReference type="Proteomes" id="UP000464507">
    <property type="component" value="Chromosome"/>
</dbReference>
<dbReference type="Gene3D" id="1.10.10.10">
    <property type="entry name" value="Winged helix-like DNA-binding domain superfamily/Winged helix DNA-binding domain"/>
    <property type="match status" value="1"/>
</dbReference>
<dbReference type="RefSeq" id="WP_161886262.1">
    <property type="nucleotide sequence ID" value="NZ_CP017146.1"/>
</dbReference>
<feature type="compositionally biased region" description="Basic and acidic residues" evidence="1">
    <location>
        <begin position="169"/>
        <end position="179"/>
    </location>
</feature>
<dbReference type="KEGG" id="mant:BHD05_09770"/>
<accession>A0A7L5AKI4</accession>
<reference evidence="3 4" key="1">
    <citation type="submission" date="2016-09" db="EMBL/GenBank/DDBJ databases">
        <title>Complete genome sequence of microbes from the polar regions.</title>
        <authorList>
            <person name="Liao L."/>
            <person name="Chen B."/>
        </authorList>
    </citation>
    <scope>NUCLEOTIDE SEQUENCE [LARGE SCALE GENOMIC DNA]</scope>
    <source>
        <strain evidence="3 4">ZS314</strain>
    </source>
</reference>
<proteinExistence type="predicted"/>
<dbReference type="InterPro" id="IPR036388">
    <property type="entry name" value="WH-like_DNA-bd_sf"/>
</dbReference>
<dbReference type="InterPro" id="IPR005149">
    <property type="entry name" value="Tscrpt_reg_PadR_N"/>
</dbReference>
<evidence type="ECO:0000313" key="3">
    <source>
        <dbReference type="EMBL" id="QHO71113.1"/>
    </source>
</evidence>
<dbReference type="PANTHER" id="PTHR43252:SF2">
    <property type="entry name" value="TRANSCRIPTION REGULATOR, PADR-LIKE FAMILY"/>
    <property type="match status" value="1"/>
</dbReference>
<name>A0A7L5AKI4_9MICO</name>